<reference evidence="1 2" key="1">
    <citation type="journal article" date="2020" name="Int. J. Syst. Evol. Microbiol.">
        <title>Novel acetic acid bacteria from cider fermentations: Acetobacter conturbans sp. nov. and Acetobacter fallax sp. nov.</title>
        <authorList>
            <person name="Sombolestani A.S."/>
            <person name="Cleenwerck I."/>
            <person name="Cnockaert M."/>
            <person name="Borremans W."/>
            <person name="Wieme A.D."/>
            <person name="De Vuyst L."/>
            <person name="Vandamme P."/>
        </authorList>
    </citation>
    <scope>NUCLEOTIDE SEQUENCE [LARGE SCALE GENOMIC DNA]</scope>
    <source>
        <strain evidence="1 2">LMG 1637</strain>
    </source>
</reference>
<dbReference type="InterPro" id="IPR029033">
    <property type="entry name" value="His_PPase_superfam"/>
</dbReference>
<comment type="caution">
    <text evidence="1">The sequence shown here is derived from an EMBL/GenBank/DDBJ whole genome shotgun (WGS) entry which is preliminary data.</text>
</comment>
<evidence type="ECO:0000313" key="1">
    <source>
        <dbReference type="EMBL" id="NHO31265.1"/>
    </source>
</evidence>
<dbReference type="CDD" id="cd07067">
    <property type="entry name" value="HP_PGM_like"/>
    <property type="match status" value="1"/>
</dbReference>
<dbReference type="EMBL" id="WOSW01000001">
    <property type="protein sequence ID" value="NHO31265.1"/>
    <property type="molecule type" value="Genomic_DNA"/>
</dbReference>
<dbReference type="RefSeq" id="WP_173575833.1">
    <property type="nucleotide sequence ID" value="NZ_WOSW01000001.1"/>
</dbReference>
<dbReference type="PANTHER" id="PTHR47623">
    <property type="entry name" value="OS09G0287300 PROTEIN"/>
    <property type="match status" value="1"/>
</dbReference>
<dbReference type="Pfam" id="PF00300">
    <property type="entry name" value="His_Phos_1"/>
    <property type="match status" value="1"/>
</dbReference>
<sequence length="182" mass="19876">MKPVAHRLLLLRHAEAVPAPAGDLSAAADLARPLTEEGHRLARHRGEMMRRAGIVPDLVLCSPALRTRQTYAGLLPFGQNSRSDIRPEIRIEPTLYLAAPDELLARLRVTPDAVHTVLLVGHNPGLPALARYLNGVETALESDFGLGTLASFRVEVEKQESIALAWKGLGPRTAWLESFSQN</sequence>
<dbReference type="Proteomes" id="UP000615326">
    <property type="component" value="Unassembled WGS sequence"/>
</dbReference>
<evidence type="ECO:0000313" key="2">
    <source>
        <dbReference type="Proteomes" id="UP000615326"/>
    </source>
</evidence>
<dbReference type="Gene3D" id="3.40.50.1240">
    <property type="entry name" value="Phosphoglycerate mutase-like"/>
    <property type="match status" value="1"/>
</dbReference>
<dbReference type="InterPro" id="IPR013078">
    <property type="entry name" value="His_Pase_superF_clade-1"/>
</dbReference>
<accession>A0ABX0K5V4</accession>
<dbReference type="PANTHER" id="PTHR47623:SF1">
    <property type="entry name" value="OS09G0287300 PROTEIN"/>
    <property type="match status" value="1"/>
</dbReference>
<dbReference type="SMART" id="SM00855">
    <property type="entry name" value="PGAM"/>
    <property type="match status" value="1"/>
</dbReference>
<keyword evidence="2" id="KW-1185">Reference proteome</keyword>
<protein>
    <submittedName>
        <fullName evidence="1">Phosphoglycolate phosphatase</fullName>
    </submittedName>
</protein>
<organism evidence="1 2">
    <name type="scientific">Acetobacter fallax</name>
    <dbReference type="NCBI Taxonomy" id="1737473"/>
    <lineage>
        <taxon>Bacteria</taxon>
        <taxon>Pseudomonadati</taxon>
        <taxon>Pseudomonadota</taxon>
        <taxon>Alphaproteobacteria</taxon>
        <taxon>Acetobacterales</taxon>
        <taxon>Acetobacteraceae</taxon>
        <taxon>Acetobacter</taxon>
    </lineage>
</organism>
<dbReference type="SUPFAM" id="SSF53254">
    <property type="entry name" value="Phosphoglycerate mutase-like"/>
    <property type="match status" value="1"/>
</dbReference>
<name>A0ABX0K5V4_9PROT</name>
<proteinExistence type="predicted"/>
<gene>
    <name evidence="1" type="ORF">GOB84_01575</name>
</gene>